<dbReference type="SUPFAM" id="SSF56672">
    <property type="entry name" value="DNA/RNA polymerases"/>
    <property type="match status" value="1"/>
</dbReference>
<name>A0A6A4NZU9_LUPAL</name>
<dbReference type="InterPro" id="IPR043502">
    <property type="entry name" value="DNA/RNA_pol_sf"/>
</dbReference>
<proteinExistence type="predicted"/>
<sequence length="284" mass="31924">METFSPVVKMTTIRVILALALAHRWHIHQLDVNTAFLHGDLKEEVYMKIPQGLSIANTNSNMVRKLQKSLYGLKQASRQWHAKLTSFLIQSGYVKSSADHSLFIKSTEDSFTSILVYVDDLVLAGNNLTEINQIKSLLNTAFSIKDIGQLKFFLGMEIARAETGISLYQKKYTLDLLQDTGMLASKPCSTPMDYARKLVSAEDGTALDDPTVYRRLMGKLLYLTHTRSDICFSVSHLSQFVSKPTNLHLEGAKRVLRYLKGSITLGVLFPAESDFKIKGYTYSD</sequence>
<dbReference type="PANTHER" id="PTHR11439">
    <property type="entry name" value="GAG-POL-RELATED RETROTRANSPOSON"/>
    <property type="match status" value="1"/>
</dbReference>
<keyword evidence="3" id="KW-0695">RNA-directed DNA polymerase</keyword>
<dbReference type="EMBL" id="WOCE01000019">
    <property type="protein sequence ID" value="KAE9592899.1"/>
    <property type="molecule type" value="Genomic_DNA"/>
</dbReference>
<feature type="chain" id="PRO_5025500512" evidence="1">
    <location>
        <begin position="23"/>
        <end position="284"/>
    </location>
</feature>
<evidence type="ECO:0000256" key="1">
    <source>
        <dbReference type="SAM" id="SignalP"/>
    </source>
</evidence>
<keyword evidence="3" id="KW-0808">Transferase</keyword>
<dbReference type="GO" id="GO:0003964">
    <property type="term" value="F:RNA-directed DNA polymerase activity"/>
    <property type="evidence" value="ECO:0007669"/>
    <property type="project" value="UniProtKB-KW"/>
</dbReference>
<evidence type="ECO:0000313" key="4">
    <source>
        <dbReference type="Proteomes" id="UP000447434"/>
    </source>
</evidence>
<dbReference type="OrthoDB" id="1738684at2759"/>
<evidence type="ECO:0000259" key="2">
    <source>
        <dbReference type="Pfam" id="PF07727"/>
    </source>
</evidence>
<keyword evidence="3" id="KW-0548">Nucleotidyltransferase</keyword>
<keyword evidence="4" id="KW-1185">Reference proteome</keyword>
<comment type="caution">
    <text evidence="3">The sequence shown here is derived from an EMBL/GenBank/DDBJ whole genome shotgun (WGS) entry which is preliminary data.</text>
</comment>
<dbReference type="InterPro" id="IPR013103">
    <property type="entry name" value="RVT_2"/>
</dbReference>
<keyword evidence="1" id="KW-0732">Signal</keyword>
<reference evidence="4" key="1">
    <citation type="journal article" date="2020" name="Nat. Commun.">
        <title>Genome sequence of the cluster root forming white lupin.</title>
        <authorList>
            <person name="Hufnagel B."/>
            <person name="Marques A."/>
            <person name="Soriano A."/>
            <person name="Marques L."/>
            <person name="Divol F."/>
            <person name="Doumas P."/>
            <person name="Sallet E."/>
            <person name="Mancinotti D."/>
            <person name="Carrere S."/>
            <person name="Marande W."/>
            <person name="Arribat S."/>
            <person name="Keller J."/>
            <person name="Huneau C."/>
            <person name="Blein T."/>
            <person name="Aime D."/>
            <person name="Laguerre M."/>
            <person name="Taylor J."/>
            <person name="Schubert V."/>
            <person name="Nelson M."/>
            <person name="Geu-Flores F."/>
            <person name="Crespi M."/>
            <person name="Gallardo-Guerrero K."/>
            <person name="Delaux P.-M."/>
            <person name="Salse J."/>
            <person name="Berges H."/>
            <person name="Guyot R."/>
            <person name="Gouzy J."/>
            <person name="Peret B."/>
        </authorList>
    </citation>
    <scope>NUCLEOTIDE SEQUENCE [LARGE SCALE GENOMIC DNA]</scope>
    <source>
        <strain evidence="4">cv. Amiga</strain>
    </source>
</reference>
<accession>A0A6A4NZU9</accession>
<feature type="signal peptide" evidence="1">
    <location>
        <begin position="1"/>
        <end position="22"/>
    </location>
</feature>
<dbReference type="PANTHER" id="PTHR11439:SF498">
    <property type="entry name" value="DNAK FAMILY PROTEIN"/>
    <property type="match status" value="1"/>
</dbReference>
<dbReference type="Pfam" id="PF07727">
    <property type="entry name" value="RVT_2"/>
    <property type="match status" value="1"/>
</dbReference>
<feature type="domain" description="Reverse transcriptase Ty1/copia-type" evidence="2">
    <location>
        <begin position="2"/>
        <end position="192"/>
    </location>
</feature>
<evidence type="ECO:0000313" key="3">
    <source>
        <dbReference type="EMBL" id="KAE9592899.1"/>
    </source>
</evidence>
<organism evidence="3 4">
    <name type="scientific">Lupinus albus</name>
    <name type="common">White lupine</name>
    <name type="synonym">Lupinus termis</name>
    <dbReference type="NCBI Taxonomy" id="3870"/>
    <lineage>
        <taxon>Eukaryota</taxon>
        <taxon>Viridiplantae</taxon>
        <taxon>Streptophyta</taxon>
        <taxon>Embryophyta</taxon>
        <taxon>Tracheophyta</taxon>
        <taxon>Spermatophyta</taxon>
        <taxon>Magnoliopsida</taxon>
        <taxon>eudicotyledons</taxon>
        <taxon>Gunneridae</taxon>
        <taxon>Pentapetalae</taxon>
        <taxon>rosids</taxon>
        <taxon>fabids</taxon>
        <taxon>Fabales</taxon>
        <taxon>Fabaceae</taxon>
        <taxon>Papilionoideae</taxon>
        <taxon>50 kb inversion clade</taxon>
        <taxon>genistoids sensu lato</taxon>
        <taxon>core genistoids</taxon>
        <taxon>Genisteae</taxon>
        <taxon>Lupinus</taxon>
    </lineage>
</organism>
<dbReference type="Proteomes" id="UP000447434">
    <property type="component" value="Chromosome 19"/>
</dbReference>
<gene>
    <name evidence="3" type="ORF">Lalb_Chr19g0134091</name>
</gene>
<protein>
    <submittedName>
        <fullName evidence="3">Putative RNA-directed DNA polymerase</fullName>
    </submittedName>
</protein>
<dbReference type="AlphaFoldDB" id="A0A6A4NZU9"/>